<reference evidence="1 2" key="1">
    <citation type="submission" date="2017-07" db="EMBL/GenBank/DDBJ databases">
        <title>Flavobacterium cyanobacteriorum sp. nov., isolated from cyanobacterial aggregates in a eutrophic lake.</title>
        <authorList>
            <person name="Cai H."/>
        </authorList>
    </citation>
    <scope>NUCLEOTIDE SEQUENCE [LARGE SCALE GENOMIC DNA]</scope>
    <source>
        <strain evidence="1 2">TH167</strain>
    </source>
</reference>
<dbReference type="InterPro" id="IPR018247">
    <property type="entry name" value="EF_Hand_1_Ca_BS"/>
</dbReference>
<keyword evidence="2" id="KW-1185">Reference proteome</keyword>
<name>A0A255ZS60_9FLAO</name>
<comment type="caution">
    <text evidence="1">The sequence shown here is derived from an EMBL/GenBank/DDBJ whole genome shotgun (WGS) entry which is preliminary data.</text>
</comment>
<evidence type="ECO:0000313" key="1">
    <source>
        <dbReference type="EMBL" id="OYQ44229.1"/>
    </source>
</evidence>
<dbReference type="RefSeq" id="WP_094486229.1">
    <property type="nucleotide sequence ID" value="NZ_NOXX01000194.1"/>
</dbReference>
<protein>
    <recommendedName>
        <fullName evidence="3">EF-hand domain-containing protein</fullName>
    </recommendedName>
</protein>
<dbReference type="AlphaFoldDB" id="A0A255ZS60"/>
<proteinExistence type="predicted"/>
<accession>A0A255ZS60</accession>
<dbReference type="OrthoDB" id="997423at2"/>
<evidence type="ECO:0000313" key="2">
    <source>
        <dbReference type="Proteomes" id="UP000216035"/>
    </source>
</evidence>
<evidence type="ECO:0008006" key="3">
    <source>
        <dbReference type="Google" id="ProtNLM"/>
    </source>
</evidence>
<organism evidence="1 2">
    <name type="scientific">Flavobacterium aurantiibacter</name>
    <dbReference type="NCBI Taxonomy" id="2023067"/>
    <lineage>
        <taxon>Bacteria</taxon>
        <taxon>Pseudomonadati</taxon>
        <taxon>Bacteroidota</taxon>
        <taxon>Flavobacteriia</taxon>
        <taxon>Flavobacteriales</taxon>
        <taxon>Flavobacteriaceae</taxon>
        <taxon>Flavobacterium</taxon>
    </lineage>
</organism>
<gene>
    <name evidence="1" type="ORF">CHX27_07925</name>
</gene>
<dbReference type="PROSITE" id="PS00018">
    <property type="entry name" value="EF_HAND_1"/>
    <property type="match status" value="1"/>
</dbReference>
<sequence>MKRRAFFLFALAATVVLSCKKEEETPKVIYDASTQKGSEAPKVDTVSIEVADLPVHIPGTQYLIHPVGKLSLRSDYKSSNTYSGEVGSNAPSNISNYRDFEITGMLSNLKFQKVGQDSIYPLSEKPVYIQTATFLKSVADKTKQQFLVYTLEDEDTNRDGQLNEKDIKALYISNTDGSNFEKLTAPFHELIDWKLIEETNTIYFRTAEDSNKNGKFDVEDKIHYNSLKLPGKAADVKNYKIQ</sequence>
<dbReference type="Proteomes" id="UP000216035">
    <property type="component" value="Unassembled WGS sequence"/>
</dbReference>
<dbReference type="PROSITE" id="PS51257">
    <property type="entry name" value="PROKAR_LIPOPROTEIN"/>
    <property type="match status" value="1"/>
</dbReference>
<dbReference type="EMBL" id="NOXX01000194">
    <property type="protein sequence ID" value="OYQ44229.1"/>
    <property type="molecule type" value="Genomic_DNA"/>
</dbReference>